<evidence type="ECO:0000313" key="6">
    <source>
        <dbReference type="Proteomes" id="UP000287910"/>
    </source>
</evidence>
<dbReference type="Pfam" id="PF00440">
    <property type="entry name" value="TetR_N"/>
    <property type="match status" value="1"/>
</dbReference>
<organism evidence="5 6">
    <name type="scientific">Lysinibacillus antri</name>
    <dbReference type="NCBI Taxonomy" id="2498145"/>
    <lineage>
        <taxon>Bacteria</taxon>
        <taxon>Bacillati</taxon>
        <taxon>Bacillota</taxon>
        <taxon>Bacilli</taxon>
        <taxon>Bacillales</taxon>
        <taxon>Bacillaceae</taxon>
        <taxon>Lysinibacillus</taxon>
    </lineage>
</organism>
<keyword evidence="1" id="KW-0678">Repressor</keyword>
<dbReference type="AlphaFoldDB" id="A0A3S0PQV1"/>
<comment type="caution">
    <text evidence="5">The sequence shown here is derived from an EMBL/GenBank/DDBJ whole genome shotgun (WGS) entry which is preliminary data.</text>
</comment>
<dbReference type="InterPro" id="IPR001647">
    <property type="entry name" value="HTH_TetR"/>
</dbReference>
<dbReference type="InterPro" id="IPR050624">
    <property type="entry name" value="HTH-type_Tx_Regulator"/>
</dbReference>
<dbReference type="RefSeq" id="WP_126658114.1">
    <property type="nucleotide sequence ID" value="NZ_RYYR01000006.1"/>
</dbReference>
<evidence type="ECO:0000256" key="2">
    <source>
        <dbReference type="ARBA" id="ARBA00023125"/>
    </source>
</evidence>
<reference evidence="5 6" key="1">
    <citation type="submission" date="2018-12" db="EMBL/GenBank/DDBJ databases">
        <title>Lysinibacillus antri sp. nov., isolated from a cave soil.</title>
        <authorList>
            <person name="Narsing Rao M.P."/>
            <person name="Zhang H."/>
            <person name="Dong Z.-Y."/>
            <person name="Niu X.-K."/>
            <person name="Zhang K."/>
            <person name="Fang B.-Z."/>
            <person name="Kang Y.-Q."/>
            <person name="Xiao M."/>
            <person name="Li W.-J."/>
        </authorList>
    </citation>
    <scope>NUCLEOTIDE SEQUENCE [LARGE SCALE GENOMIC DNA]</scope>
    <source>
        <strain evidence="5 6">SYSU K30002</strain>
    </source>
</reference>
<accession>A0A3S0PQV1</accession>
<dbReference type="PROSITE" id="PS01081">
    <property type="entry name" value="HTH_TETR_1"/>
    <property type="match status" value="1"/>
</dbReference>
<dbReference type="Gene3D" id="1.10.10.60">
    <property type="entry name" value="Homeodomain-like"/>
    <property type="match status" value="1"/>
</dbReference>
<dbReference type="PROSITE" id="PS50977">
    <property type="entry name" value="HTH_TETR_2"/>
    <property type="match status" value="1"/>
</dbReference>
<gene>
    <name evidence="5" type="ORF">EK386_05890</name>
</gene>
<dbReference type="PRINTS" id="PR00455">
    <property type="entry name" value="HTHTETR"/>
</dbReference>
<keyword evidence="6" id="KW-1185">Reference proteome</keyword>
<dbReference type="PANTHER" id="PTHR43479">
    <property type="entry name" value="ACREF/ENVCD OPERON REPRESSOR-RELATED"/>
    <property type="match status" value="1"/>
</dbReference>
<feature type="domain" description="HTH tetR-type" evidence="4">
    <location>
        <begin position="1"/>
        <end position="61"/>
    </location>
</feature>
<feature type="DNA-binding region" description="H-T-H motif" evidence="3">
    <location>
        <begin position="24"/>
        <end position="43"/>
    </location>
</feature>
<proteinExistence type="predicted"/>
<protein>
    <submittedName>
        <fullName evidence="5">TetR/AcrR family transcriptional regulator</fullName>
    </submittedName>
</protein>
<sequence>MVKKQLIMEKSLELFAESGFEATSIQQITERCGISKGAFYLHFKSKDELIYSLIDKFMSEFIADIERSVSEDKPKEELLYNFLYTTFGEFQQQANFAKVFLKEQVLSFNKELFERFHMYTTIINKIIFSVVQRQFKDVNLNMQLDLLFTINGLSKGYGELFLIDNYNVDLDKLCKAIVEKVTIIAEHATIQFITPDYFASTNQHMNITKEQIVDLMIEVMGEVEQDSIVHESLVLLRNHLIEPTLSDVLIEGLLKNIRSSSQCKWIAYLYQIQLEQKK</sequence>
<dbReference type="PANTHER" id="PTHR43479:SF22">
    <property type="entry name" value="TRANSCRIPTIONAL REGULATOR, TETR FAMILY"/>
    <property type="match status" value="1"/>
</dbReference>
<dbReference type="SUPFAM" id="SSF46689">
    <property type="entry name" value="Homeodomain-like"/>
    <property type="match status" value="1"/>
</dbReference>
<name>A0A3S0PQV1_9BACI</name>
<evidence type="ECO:0000313" key="5">
    <source>
        <dbReference type="EMBL" id="RUL54695.1"/>
    </source>
</evidence>
<evidence type="ECO:0000256" key="1">
    <source>
        <dbReference type="ARBA" id="ARBA00022491"/>
    </source>
</evidence>
<dbReference type="InterPro" id="IPR023772">
    <property type="entry name" value="DNA-bd_HTH_TetR-type_CS"/>
</dbReference>
<keyword evidence="2 3" id="KW-0238">DNA-binding</keyword>
<dbReference type="Proteomes" id="UP000287910">
    <property type="component" value="Unassembled WGS sequence"/>
</dbReference>
<dbReference type="EMBL" id="RYYR01000006">
    <property type="protein sequence ID" value="RUL54695.1"/>
    <property type="molecule type" value="Genomic_DNA"/>
</dbReference>
<dbReference type="GO" id="GO:0003677">
    <property type="term" value="F:DNA binding"/>
    <property type="evidence" value="ECO:0007669"/>
    <property type="project" value="UniProtKB-UniRule"/>
</dbReference>
<dbReference type="InterPro" id="IPR009057">
    <property type="entry name" value="Homeodomain-like_sf"/>
</dbReference>
<evidence type="ECO:0000256" key="3">
    <source>
        <dbReference type="PROSITE-ProRule" id="PRU00335"/>
    </source>
</evidence>
<evidence type="ECO:0000259" key="4">
    <source>
        <dbReference type="PROSITE" id="PS50977"/>
    </source>
</evidence>
<dbReference type="Gene3D" id="1.10.357.10">
    <property type="entry name" value="Tetracycline Repressor, domain 2"/>
    <property type="match status" value="1"/>
</dbReference>